<comment type="caution">
    <text evidence="6">The sequence shown here is derived from an EMBL/GenBank/DDBJ whole genome shotgun (WGS) entry which is preliminary data.</text>
</comment>
<dbReference type="InterPro" id="IPR006119">
    <property type="entry name" value="Resolv_N"/>
</dbReference>
<dbReference type="InterPro" id="IPR025827">
    <property type="entry name" value="Zn_ribbon_recom_dom"/>
</dbReference>
<evidence type="ECO:0000259" key="4">
    <source>
        <dbReference type="PROSITE" id="PS51736"/>
    </source>
</evidence>
<proteinExistence type="predicted"/>
<dbReference type="Pfam" id="PF07508">
    <property type="entry name" value="Recombinase"/>
    <property type="match status" value="1"/>
</dbReference>
<feature type="domain" description="Resolvase/invertase-type recombinase catalytic" evidence="4">
    <location>
        <begin position="24"/>
        <end position="172"/>
    </location>
</feature>
<dbReference type="InterPro" id="IPR038109">
    <property type="entry name" value="DNA_bind_recomb_sf"/>
</dbReference>
<sequence>MAKKVRKIEPIHQKVMLELKPKKRVCAYARVSTDSIEQQDSFHYQVDYYKNYISNRDDWEYAGIYADEAISGTQVKKREEFLRMMKDCEDGKIDMIITKSVTRFARNTVDSIKAIRKLKLLGIGVYFEKEHINTLSEKSEQMLTILSSIAQTESENISANTKWGFRKQFEDGSFKISTPAYGYMNDENGQLIIKEDEARIIRRIFDEYLSGKGTYTIAKELNKDNIPTIRSAEEWQESVIRVILQNPIYEGDLLLQKTYRTEVLPFQQKANKGEVPQYFIENNHEPIITRLEGQTVREIFEFRREQIGIDDSGKYQNRYDFSSKIVCSECGGTFRRQKIYIGKPNERVQWCCVQHIRDIEKCSMKAIREENIKEAFLTMWNKLVTNHIDILYPLLESLKNLRINEKQEVEIKELNNKIIELTEQSQILSRVVSKGYIDSAIFIERQNALTVELKEITKRRNQLLDKNGFEKEIEGTTLLLNIIRCNSDIIEDYDEKLFIQTVDKIIIGKDSEITFRLINTLELTEHTRK</sequence>
<reference evidence="6 7" key="1">
    <citation type="submission" date="2022-06" db="EMBL/GenBank/DDBJ databases">
        <title>Isolation of gut microbiota from human fecal samples.</title>
        <authorList>
            <person name="Pamer E.G."/>
            <person name="Barat B."/>
            <person name="Waligurski E."/>
            <person name="Medina S."/>
            <person name="Paddock L."/>
            <person name="Mostad J."/>
        </authorList>
    </citation>
    <scope>NUCLEOTIDE SEQUENCE [LARGE SCALE GENOMIC DNA]</scope>
    <source>
        <strain evidence="6 7">DFI.7.95</strain>
    </source>
</reference>
<name>A0ABT1S702_9FIRM</name>
<evidence type="ECO:0000259" key="5">
    <source>
        <dbReference type="PROSITE" id="PS51737"/>
    </source>
</evidence>
<dbReference type="InterPro" id="IPR050639">
    <property type="entry name" value="SSR_resolvase"/>
</dbReference>
<gene>
    <name evidence="6" type="ORF">NE686_04050</name>
</gene>
<dbReference type="InterPro" id="IPR011109">
    <property type="entry name" value="DNA_bind_recombinase_dom"/>
</dbReference>
<protein>
    <submittedName>
        <fullName evidence="6">Recombinase family protein</fullName>
    </submittedName>
</protein>
<accession>A0ABT1S702</accession>
<dbReference type="Pfam" id="PF13408">
    <property type="entry name" value="Zn_ribbon_recom"/>
    <property type="match status" value="1"/>
</dbReference>
<dbReference type="RefSeq" id="WP_256310532.1">
    <property type="nucleotide sequence ID" value="NZ_JANGAC010000002.1"/>
</dbReference>
<dbReference type="PANTHER" id="PTHR30461:SF2">
    <property type="entry name" value="SERINE RECOMBINASE PINE-RELATED"/>
    <property type="match status" value="1"/>
</dbReference>
<evidence type="ECO:0000256" key="2">
    <source>
        <dbReference type="ARBA" id="ARBA00023172"/>
    </source>
</evidence>
<evidence type="ECO:0000313" key="7">
    <source>
        <dbReference type="Proteomes" id="UP001524478"/>
    </source>
</evidence>
<keyword evidence="7" id="KW-1185">Reference proteome</keyword>
<evidence type="ECO:0000256" key="1">
    <source>
        <dbReference type="ARBA" id="ARBA00023125"/>
    </source>
</evidence>
<evidence type="ECO:0000313" key="6">
    <source>
        <dbReference type="EMBL" id="MCQ4922244.1"/>
    </source>
</evidence>
<feature type="domain" description="Recombinase" evidence="5">
    <location>
        <begin position="180"/>
        <end position="306"/>
    </location>
</feature>
<dbReference type="SMART" id="SM00857">
    <property type="entry name" value="Resolvase"/>
    <property type="match status" value="1"/>
</dbReference>
<dbReference type="PANTHER" id="PTHR30461">
    <property type="entry name" value="DNA-INVERTASE FROM LAMBDOID PROPHAGE"/>
    <property type="match status" value="1"/>
</dbReference>
<dbReference type="Gene3D" id="3.40.50.1390">
    <property type="entry name" value="Resolvase, N-terminal catalytic domain"/>
    <property type="match status" value="1"/>
</dbReference>
<dbReference type="Proteomes" id="UP001524478">
    <property type="component" value="Unassembled WGS sequence"/>
</dbReference>
<dbReference type="CDD" id="cd00338">
    <property type="entry name" value="Ser_Recombinase"/>
    <property type="match status" value="1"/>
</dbReference>
<evidence type="ECO:0000256" key="3">
    <source>
        <dbReference type="SAM" id="Coils"/>
    </source>
</evidence>
<dbReference type="PROSITE" id="PS51736">
    <property type="entry name" value="RECOMBINASES_3"/>
    <property type="match status" value="1"/>
</dbReference>
<dbReference type="InterPro" id="IPR036162">
    <property type="entry name" value="Resolvase-like_N_sf"/>
</dbReference>
<dbReference type="Pfam" id="PF00239">
    <property type="entry name" value="Resolvase"/>
    <property type="match status" value="1"/>
</dbReference>
<organism evidence="6 7">
    <name type="scientific">Tissierella carlieri</name>
    <dbReference type="NCBI Taxonomy" id="689904"/>
    <lineage>
        <taxon>Bacteria</taxon>
        <taxon>Bacillati</taxon>
        <taxon>Bacillota</taxon>
        <taxon>Tissierellia</taxon>
        <taxon>Tissierellales</taxon>
        <taxon>Tissierellaceae</taxon>
        <taxon>Tissierella</taxon>
    </lineage>
</organism>
<dbReference type="PROSITE" id="PS51737">
    <property type="entry name" value="RECOMBINASE_DNA_BIND"/>
    <property type="match status" value="1"/>
</dbReference>
<dbReference type="SUPFAM" id="SSF53041">
    <property type="entry name" value="Resolvase-like"/>
    <property type="match status" value="1"/>
</dbReference>
<dbReference type="Gene3D" id="3.90.1750.20">
    <property type="entry name" value="Putative Large Serine Recombinase, Chain B, Domain 2"/>
    <property type="match status" value="1"/>
</dbReference>
<keyword evidence="2" id="KW-0233">DNA recombination</keyword>
<keyword evidence="3" id="KW-0175">Coiled coil</keyword>
<feature type="coiled-coil region" evidence="3">
    <location>
        <begin position="395"/>
        <end position="466"/>
    </location>
</feature>
<dbReference type="EMBL" id="JANGAC010000002">
    <property type="protein sequence ID" value="MCQ4922244.1"/>
    <property type="molecule type" value="Genomic_DNA"/>
</dbReference>
<keyword evidence="1" id="KW-0238">DNA-binding</keyword>